<dbReference type="InterPro" id="IPR044992">
    <property type="entry name" value="ChyE-like"/>
</dbReference>
<sequence length="278" mass="29635">MRLSCPASAPLDIVNGVTNGNLALVVENDPSDGPARLGDWLESGGLRLQIVRPHAGDPLPANLDGFAALVVLGGEQDAFPDAAGERAAPWFDELDGLLRKAVRYRIPTLAVCLGAQLLANAHGGTVERSAAGPEIGVKLVARRDVADQDPIFAAVPFAPDVFQWHVDEIVELPLNATLLAASTNYPVQAYRLGPNAWGLQFHIECDLPMFAQWAMDGVHTLGELGLDPIELLERAEAALDDIEEVWKPFAERFAAVALGRTPPAGEGGLRSLPLLGPR</sequence>
<dbReference type="SUPFAM" id="SSF52317">
    <property type="entry name" value="Class I glutamine amidotransferase-like"/>
    <property type="match status" value="1"/>
</dbReference>
<dbReference type="CDD" id="cd01741">
    <property type="entry name" value="GATase1_1"/>
    <property type="match status" value="1"/>
</dbReference>
<protein>
    <submittedName>
        <fullName evidence="2">Type 1 glutamine amidotransferase</fullName>
    </submittedName>
</protein>
<dbReference type="PROSITE" id="PS51273">
    <property type="entry name" value="GATASE_TYPE_1"/>
    <property type="match status" value="1"/>
</dbReference>
<evidence type="ECO:0000313" key="2">
    <source>
        <dbReference type="EMBL" id="MFB9450443.1"/>
    </source>
</evidence>
<evidence type="ECO:0000313" key="3">
    <source>
        <dbReference type="Proteomes" id="UP001589608"/>
    </source>
</evidence>
<dbReference type="Gene3D" id="3.40.50.880">
    <property type="match status" value="1"/>
</dbReference>
<proteinExistence type="predicted"/>
<dbReference type="EMBL" id="JBHMCA010000079">
    <property type="protein sequence ID" value="MFB9450443.1"/>
    <property type="molecule type" value="Genomic_DNA"/>
</dbReference>
<keyword evidence="2" id="KW-0315">Glutamine amidotransferase</keyword>
<dbReference type="InterPro" id="IPR029062">
    <property type="entry name" value="Class_I_gatase-like"/>
</dbReference>
<evidence type="ECO:0000259" key="1">
    <source>
        <dbReference type="Pfam" id="PF00117"/>
    </source>
</evidence>
<dbReference type="Proteomes" id="UP001589608">
    <property type="component" value="Unassembled WGS sequence"/>
</dbReference>
<keyword evidence="3" id="KW-1185">Reference proteome</keyword>
<name>A0ABV5MNK0_9ACTN</name>
<dbReference type="RefSeq" id="WP_223097307.1">
    <property type="nucleotide sequence ID" value="NZ_CP061913.1"/>
</dbReference>
<gene>
    <name evidence="2" type="ORF">ACFFTR_45805</name>
</gene>
<feature type="domain" description="Glutamine amidotransferase" evidence="1">
    <location>
        <begin position="97"/>
        <end position="205"/>
    </location>
</feature>
<reference evidence="2 3" key="1">
    <citation type="submission" date="2024-09" db="EMBL/GenBank/DDBJ databases">
        <authorList>
            <person name="Sun Q."/>
            <person name="Mori K."/>
        </authorList>
    </citation>
    <scope>NUCLEOTIDE SEQUENCE [LARGE SCALE GENOMIC DNA]</scope>
    <source>
        <strain evidence="2 3">JCM 3307</strain>
    </source>
</reference>
<comment type="caution">
    <text evidence="2">The sequence shown here is derived from an EMBL/GenBank/DDBJ whole genome shotgun (WGS) entry which is preliminary data.</text>
</comment>
<dbReference type="Pfam" id="PF00117">
    <property type="entry name" value="GATase"/>
    <property type="match status" value="1"/>
</dbReference>
<organism evidence="2 3">
    <name type="scientific">Dactylosporangium vinaceum</name>
    <dbReference type="NCBI Taxonomy" id="53362"/>
    <lineage>
        <taxon>Bacteria</taxon>
        <taxon>Bacillati</taxon>
        <taxon>Actinomycetota</taxon>
        <taxon>Actinomycetes</taxon>
        <taxon>Micromonosporales</taxon>
        <taxon>Micromonosporaceae</taxon>
        <taxon>Dactylosporangium</taxon>
    </lineage>
</organism>
<dbReference type="PANTHER" id="PTHR42695">
    <property type="entry name" value="GLUTAMINE AMIDOTRANSFERASE YLR126C-RELATED"/>
    <property type="match status" value="1"/>
</dbReference>
<accession>A0ABV5MNK0</accession>
<dbReference type="InterPro" id="IPR017926">
    <property type="entry name" value="GATASE"/>
</dbReference>
<dbReference type="PANTHER" id="PTHR42695:SF5">
    <property type="entry name" value="GLUTAMINE AMIDOTRANSFERASE YLR126C-RELATED"/>
    <property type="match status" value="1"/>
</dbReference>